<dbReference type="AlphaFoldDB" id="A0AAW6K972"/>
<dbReference type="Proteomes" id="UP001216709">
    <property type="component" value="Unassembled WGS sequence"/>
</dbReference>
<proteinExistence type="predicted"/>
<name>A0AAW6K972_9BACI</name>
<protein>
    <submittedName>
        <fullName evidence="1">Uncharacterized protein</fullName>
    </submittedName>
</protein>
<evidence type="ECO:0000313" key="2">
    <source>
        <dbReference type="Proteomes" id="UP001216709"/>
    </source>
</evidence>
<evidence type="ECO:0000313" key="1">
    <source>
        <dbReference type="EMBL" id="MDE1451877.1"/>
    </source>
</evidence>
<accession>A0AAW6K972</accession>
<organism evidence="1 2">
    <name type="scientific">Bacillus paralicheniformis</name>
    <dbReference type="NCBI Taxonomy" id="1648923"/>
    <lineage>
        <taxon>Bacteria</taxon>
        <taxon>Bacillati</taxon>
        <taxon>Bacillota</taxon>
        <taxon>Bacilli</taxon>
        <taxon>Bacillales</taxon>
        <taxon>Bacillaceae</taxon>
        <taxon>Bacillus</taxon>
    </lineage>
</organism>
<reference evidence="1" key="1">
    <citation type="submission" date="2022-12" db="EMBL/GenBank/DDBJ databases">
        <title>Draft Genome Sequences of Bacillus licheniformis and Bacillus paralicheniformis strains isolated from Irish skim milk powders.</title>
        <authorList>
            <person name="Lourenco A."/>
            <person name="Li F."/>
            <person name="Geraldine D."/>
            <person name="Tobin J.T."/>
            <person name="Butler F."/>
            <person name="Jordan K."/>
            <person name="Obrien T."/>
        </authorList>
    </citation>
    <scope>NUCLEOTIDE SEQUENCE</scope>
    <source>
        <strain evidence="1">3370</strain>
    </source>
</reference>
<dbReference type="RefSeq" id="WP_261379716.1">
    <property type="nucleotide sequence ID" value="NZ_JARAFO010000010.1"/>
</dbReference>
<comment type="caution">
    <text evidence="1">The sequence shown here is derived from an EMBL/GenBank/DDBJ whole genome shotgun (WGS) entry which is preliminary data.</text>
</comment>
<gene>
    <name evidence="1" type="ORF">PVN32_06765</name>
</gene>
<sequence>MTLHHFIAADQELPLGSFLDQTEEGLISIDELDQGYEMIKTKFSKPFVYEATGCLHRPGNGIRALFSYINSNIADGEDIEVYSCWDGEEDREKDDRLDFFIDINALQLGKHVKLDKKKYMDEIAGMFYFEERQLVKIKHLLAQGFHTFFRPVHLDVQSVHAHCHSSQAKYD</sequence>
<dbReference type="EMBL" id="JARAFO010000010">
    <property type="protein sequence ID" value="MDE1451877.1"/>
    <property type="molecule type" value="Genomic_DNA"/>
</dbReference>